<dbReference type="SUPFAM" id="SSF81321">
    <property type="entry name" value="Family A G protein-coupled receptor-like"/>
    <property type="match status" value="1"/>
</dbReference>
<feature type="transmembrane region" description="Helical" evidence="5">
    <location>
        <begin position="127"/>
        <end position="147"/>
    </location>
</feature>
<keyword evidence="3 5" id="KW-1133">Transmembrane helix</keyword>
<dbReference type="InterPro" id="IPR052954">
    <property type="entry name" value="GPCR-Ligand_Int"/>
</dbReference>
<dbReference type="AlphaFoldDB" id="A0A820VJJ4"/>
<dbReference type="InterPro" id="IPR017452">
    <property type="entry name" value="GPCR_Rhodpsn_7TM"/>
</dbReference>
<dbReference type="EMBL" id="CAJNYT010002007">
    <property type="protein sequence ID" value="CAF3442365.1"/>
    <property type="molecule type" value="Genomic_DNA"/>
</dbReference>
<dbReference type="Proteomes" id="UP000663848">
    <property type="component" value="Unassembled WGS sequence"/>
</dbReference>
<keyword evidence="4 5" id="KW-0472">Membrane</keyword>
<name>A0A820VJJ4_9BILA</name>
<keyword evidence="2 5" id="KW-0812">Transmembrane</keyword>
<evidence type="ECO:0000313" key="7">
    <source>
        <dbReference type="EMBL" id="CAF3308781.1"/>
    </source>
</evidence>
<protein>
    <recommendedName>
        <fullName evidence="6">G-protein coupled receptors family 1 profile domain-containing protein</fullName>
    </recommendedName>
</protein>
<feature type="transmembrane region" description="Helical" evidence="5">
    <location>
        <begin position="167"/>
        <end position="194"/>
    </location>
</feature>
<feature type="transmembrane region" description="Helical" evidence="5">
    <location>
        <begin position="12"/>
        <end position="33"/>
    </location>
</feature>
<evidence type="ECO:0000256" key="5">
    <source>
        <dbReference type="SAM" id="Phobius"/>
    </source>
</evidence>
<dbReference type="PROSITE" id="PS50262">
    <property type="entry name" value="G_PROTEIN_RECEP_F1_2"/>
    <property type="match status" value="1"/>
</dbReference>
<evidence type="ECO:0000313" key="8">
    <source>
        <dbReference type="EMBL" id="CAF3442365.1"/>
    </source>
</evidence>
<organism evidence="10 11">
    <name type="scientific">Rotaria socialis</name>
    <dbReference type="NCBI Taxonomy" id="392032"/>
    <lineage>
        <taxon>Eukaryota</taxon>
        <taxon>Metazoa</taxon>
        <taxon>Spiralia</taxon>
        <taxon>Gnathifera</taxon>
        <taxon>Rotifera</taxon>
        <taxon>Eurotatoria</taxon>
        <taxon>Bdelloidea</taxon>
        <taxon>Philodinida</taxon>
        <taxon>Philodinidae</taxon>
        <taxon>Rotaria</taxon>
    </lineage>
</organism>
<feature type="transmembrane region" description="Helical" evidence="5">
    <location>
        <begin position="259"/>
        <end position="281"/>
    </location>
</feature>
<comment type="subcellular location">
    <subcellularLocation>
        <location evidence="1">Membrane</location>
    </subcellularLocation>
</comment>
<evidence type="ECO:0000313" key="12">
    <source>
        <dbReference type="Proteomes" id="UP000663873"/>
    </source>
</evidence>
<comment type="caution">
    <text evidence="10">The sequence shown here is derived from an EMBL/GenBank/DDBJ whole genome shotgun (WGS) entry which is preliminary data.</text>
</comment>
<feature type="domain" description="G-protein coupled receptors family 1 profile" evidence="6">
    <location>
        <begin position="24"/>
        <end position="281"/>
    </location>
</feature>
<evidence type="ECO:0000313" key="11">
    <source>
        <dbReference type="Proteomes" id="UP000663848"/>
    </source>
</evidence>
<evidence type="ECO:0000256" key="2">
    <source>
        <dbReference type="ARBA" id="ARBA00022692"/>
    </source>
</evidence>
<proteinExistence type="predicted"/>
<dbReference type="OrthoDB" id="10038680at2759"/>
<evidence type="ECO:0000256" key="4">
    <source>
        <dbReference type="ARBA" id="ARBA00023136"/>
    </source>
</evidence>
<dbReference type="Proteomes" id="UP000663825">
    <property type="component" value="Unassembled WGS sequence"/>
</dbReference>
<dbReference type="PANTHER" id="PTHR46641:SF25">
    <property type="entry name" value="CNMAMIDE RECEPTOR-RELATED"/>
    <property type="match status" value="1"/>
</dbReference>
<dbReference type="GO" id="GO:0004930">
    <property type="term" value="F:G protein-coupled receptor activity"/>
    <property type="evidence" value="ECO:0007669"/>
    <property type="project" value="InterPro"/>
</dbReference>
<gene>
    <name evidence="8" type="ORF">GRG538_LOCUS13587</name>
    <name evidence="10" type="ORF">QYT958_LOCUS4711</name>
    <name evidence="7" type="ORF">TIS948_LOCUS19079</name>
    <name evidence="9" type="ORF">UJA718_LOCUS7079</name>
</gene>
<accession>A0A820VJJ4</accession>
<dbReference type="Pfam" id="PF00001">
    <property type="entry name" value="7tm_1"/>
    <property type="match status" value="1"/>
</dbReference>
<dbReference type="Proteomes" id="UP000663872">
    <property type="component" value="Unassembled WGS sequence"/>
</dbReference>
<sequence>MNDNIYVQLSRYTQPVLIIFGTIGALLNQILFHRRKLIKKASCTVYLRALSINDILVLYLIVLTQWLNDQFHWDPSGTYVWFCKIRTYAMFILYAMSPYYIVLVCIDRLCRTSKYSSLREIATPSKAHRIIIITVLMVILAYSHILFQYNINRSKCFARNFSYYHVLGYFILIFYCLLPPLLMSIFSSWTLILLHCYRRKQEKQYHLKIILPSKNHRCNRNYQLLKILFLYVTTTIICTLPFSILMLLHTHQFNSNRQLVVYIKTAVLLCNVNHCTSFYIYTLGTPLYRRELLHLMQSFRRRFVLWLTHVN</sequence>
<feature type="transmembrane region" description="Helical" evidence="5">
    <location>
        <begin position="87"/>
        <end position="106"/>
    </location>
</feature>
<dbReference type="Proteomes" id="UP000663873">
    <property type="component" value="Unassembled WGS sequence"/>
</dbReference>
<feature type="transmembrane region" description="Helical" evidence="5">
    <location>
        <begin position="45"/>
        <end position="67"/>
    </location>
</feature>
<reference evidence="10" key="1">
    <citation type="submission" date="2021-02" db="EMBL/GenBank/DDBJ databases">
        <authorList>
            <person name="Nowell W R."/>
        </authorList>
    </citation>
    <scope>NUCLEOTIDE SEQUENCE</scope>
</reference>
<dbReference type="EMBL" id="CAJOBP010000691">
    <property type="protein sequence ID" value="CAF4209905.1"/>
    <property type="molecule type" value="Genomic_DNA"/>
</dbReference>
<dbReference type="Gene3D" id="1.20.1070.10">
    <property type="entry name" value="Rhodopsin 7-helix transmembrane proteins"/>
    <property type="match status" value="1"/>
</dbReference>
<dbReference type="GO" id="GO:0016020">
    <property type="term" value="C:membrane"/>
    <property type="evidence" value="ECO:0007669"/>
    <property type="project" value="UniProtKB-SubCell"/>
</dbReference>
<dbReference type="EMBL" id="CAJOBR010000371">
    <property type="protein sequence ID" value="CAF4501414.1"/>
    <property type="molecule type" value="Genomic_DNA"/>
</dbReference>
<keyword evidence="12" id="KW-1185">Reference proteome</keyword>
<evidence type="ECO:0000256" key="1">
    <source>
        <dbReference type="ARBA" id="ARBA00004370"/>
    </source>
</evidence>
<dbReference type="InterPro" id="IPR000276">
    <property type="entry name" value="GPCR_Rhodpsn"/>
</dbReference>
<evidence type="ECO:0000259" key="6">
    <source>
        <dbReference type="PROSITE" id="PS50262"/>
    </source>
</evidence>
<evidence type="ECO:0000313" key="10">
    <source>
        <dbReference type="EMBL" id="CAF4501414.1"/>
    </source>
</evidence>
<feature type="transmembrane region" description="Helical" evidence="5">
    <location>
        <begin position="224"/>
        <end position="247"/>
    </location>
</feature>
<dbReference type="EMBL" id="CAJNXB010003311">
    <property type="protein sequence ID" value="CAF3308781.1"/>
    <property type="molecule type" value="Genomic_DNA"/>
</dbReference>
<evidence type="ECO:0000313" key="9">
    <source>
        <dbReference type="EMBL" id="CAF4209905.1"/>
    </source>
</evidence>
<evidence type="ECO:0000256" key="3">
    <source>
        <dbReference type="ARBA" id="ARBA00022989"/>
    </source>
</evidence>
<dbReference type="PANTHER" id="PTHR46641">
    <property type="entry name" value="FMRFAMIDE RECEPTOR-RELATED"/>
    <property type="match status" value="1"/>
</dbReference>